<keyword evidence="6" id="KW-0560">Oxidoreductase</keyword>
<feature type="region of interest" description="Disordered" evidence="4">
    <location>
        <begin position="514"/>
        <end position="605"/>
    </location>
</feature>
<feature type="domain" description="FAD-binding" evidence="5">
    <location>
        <begin position="2"/>
        <end position="336"/>
    </location>
</feature>
<dbReference type="Gene3D" id="3.30.70.2450">
    <property type="match status" value="1"/>
</dbReference>
<evidence type="ECO:0000256" key="4">
    <source>
        <dbReference type="SAM" id="MobiDB-lite"/>
    </source>
</evidence>
<comment type="cofactor">
    <cofactor evidence="1">
        <name>FAD</name>
        <dbReference type="ChEBI" id="CHEBI:57692"/>
    </cofactor>
</comment>
<name>A0A6A9UU70_9ACTN</name>
<dbReference type="PRINTS" id="PR00420">
    <property type="entry name" value="RNGMNOXGNASE"/>
</dbReference>
<dbReference type="PANTHER" id="PTHR43004">
    <property type="entry name" value="TRK SYSTEM POTASSIUM UPTAKE PROTEIN"/>
    <property type="match status" value="1"/>
</dbReference>
<dbReference type="Gene3D" id="3.50.50.60">
    <property type="entry name" value="FAD/NAD(P)-binding domain"/>
    <property type="match status" value="1"/>
</dbReference>
<protein>
    <submittedName>
        <fullName evidence="6">Monooxygenase</fullName>
    </submittedName>
</protein>
<keyword evidence="3" id="KW-0274">FAD</keyword>
<sequence length="605" mass="65273">MDTDVLVVGAGPTGLALATWLARLGVDHLLVDDGDGPTRESRAIVVQARSMEHYAQLGMIDAVRDRTTWVSGLRPGWGRRPAPGVVPLARLMRSQSPFPGAHVLEQSANEALLVQRLTELGSGVRWGHRLLSLTDRGDAVTAELAGPDGPRSVTARWCVGADGSGSLVRREAGIEFVGHTAPQTFFVADADVVTGLEDGRITLRSGTDRFLLTFPLGPGRHRVIGLVGDGDEPGPERARADLAEHFAVELGEVRWFSSYRVHHRLAERFRAGRVLLAGDAAHVHSPVGGQGMNTGLQDAANLAVKLAAVLRGDAGEEHLDHYEQERRPVAQRLVRTTDAVFSRVVSQTPAAVLTRRVLVPWLAPVASVVVGRLPLGRRMAGYVGQLRIHYWMSPQARARSGGRRDPVVGRRLPWTGANHEVLDHLSWQVHGYGPVLPELTGLPRLVTEAHRFDPRPDLGLAPGRWFLVRPDGFVAAAAEPDRVGVHPHPARAGLHRVRPRTALTPAPASLHRLTAVPHPHSRPRPTSQPSPHLHSRPRPAPQPPAHLHSRCSGCEAHIPAVNPPGPHPARTGAHQLALTAVPATSQPPPPSSTAVRSPSQPLQRL</sequence>
<gene>
    <name evidence="6" type="ORF">GC722_03690</name>
</gene>
<dbReference type="SUPFAM" id="SSF51905">
    <property type="entry name" value="FAD/NAD(P)-binding domain"/>
    <property type="match status" value="1"/>
</dbReference>
<dbReference type="GO" id="GO:0016709">
    <property type="term" value="F:oxidoreductase activity, acting on paired donors, with incorporation or reduction of molecular oxygen, NAD(P)H as one donor, and incorporation of one atom of oxygen"/>
    <property type="evidence" value="ECO:0007669"/>
    <property type="project" value="UniProtKB-ARBA"/>
</dbReference>
<dbReference type="AlphaFoldDB" id="A0A6A9UU70"/>
<accession>A0A6A9UU70</accession>
<keyword evidence="2" id="KW-0285">Flavoprotein</keyword>
<dbReference type="PANTHER" id="PTHR43004:SF19">
    <property type="entry name" value="BINDING MONOOXYGENASE, PUTATIVE (JCVI)-RELATED"/>
    <property type="match status" value="1"/>
</dbReference>
<dbReference type="InterPro" id="IPR036188">
    <property type="entry name" value="FAD/NAD-bd_sf"/>
</dbReference>
<evidence type="ECO:0000256" key="3">
    <source>
        <dbReference type="ARBA" id="ARBA00022827"/>
    </source>
</evidence>
<keyword evidence="7" id="KW-1185">Reference proteome</keyword>
<reference evidence="6 7" key="1">
    <citation type="submission" date="2019-12" db="EMBL/GenBank/DDBJ databases">
        <title>Auraticoccus cholistani sp. nov., an actinomycete isolated from soil of Cholistan desert.</title>
        <authorList>
            <person name="Cheema M.T."/>
        </authorList>
    </citation>
    <scope>NUCLEOTIDE SEQUENCE [LARGE SCALE GENOMIC DNA]</scope>
    <source>
        <strain evidence="6 7">F435</strain>
    </source>
</reference>
<evidence type="ECO:0000313" key="6">
    <source>
        <dbReference type="EMBL" id="MVA75134.1"/>
    </source>
</evidence>
<comment type="caution">
    <text evidence="6">The sequence shown here is derived from an EMBL/GenBank/DDBJ whole genome shotgun (WGS) entry which is preliminary data.</text>
</comment>
<dbReference type="Proteomes" id="UP000435304">
    <property type="component" value="Unassembled WGS sequence"/>
</dbReference>
<evidence type="ECO:0000256" key="2">
    <source>
        <dbReference type="ARBA" id="ARBA00022630"/>
    </source>
</evidence>
<evidence type="ECO:0000256" key="1">
    <source>
        <dbReference type="ARBA" id="ARBA00001974"/>
    </source>
</evidence>
<evidence type="ECO:0000313" key="7">
    <source>
        <dbReference type="Proteomes" id="UP000435304"/>
    </source>
</evidence>
<dbReference type="GO" id="GO:0071949">
    <property type="term" value="F:FAD binding"/>
    <property type="evidence" value="ECO:0007669"/>
    <property type="project" value="InterPro"/>
</dbReference>
<proteinExistence type="predicted"/>
<dbReference type="Pfam" id="PF01494">
    <property type="entry name" value="FAD_binding_3"/>
    <property type="match status" value="1"/>
</dbReference>
<dbReference type="InterPro" id="IPR002938">
    <property type="entry name" value="FAD-bd"/>
</dbReference>
<dbReference type="InterPro" id="IPR050641">
    <property type="entry name" value="RIFMO-like"/>
</dbReference>
<dbReference type="RefSeq" id="WP_156608075.1">
    <property type="nucleotide sequence ID" value="NZ_WPCU01000004.1"/>
</dbReference>
<feature type="compositionally biased region" description="Polar residues" evidence="4">
    <location>
        <begin position="596"/>
        <end position="605"/>
    </location>
</feature>
<evidence type="ECO:0000259" key="5">
    <source>
        <dbReference type="Pfam" id="PF01494"/>
    </source>
</evidence>
<organism evidence="6 7">
    <name type="scientific">Auraticoccus cholistanensis</name>
    <dbReference type="NCBI Taxonomy" id="2656650"/>
    <lineage>
        <taxon>Bacteria</taxon>
        <taxon>Bacillati</taxon>
        <taxon>Actinomycetota</taxon>
        <taxon>Actinomycetes</taxon>
        <taxon>Propionibacteriales</taxon>
        <taxon>Propionibacteriaceae</taxon>
        <taxon>Auraticoccus</taxon>
    </lineage>
</organism>
<dbReference type="EMBL" id="WPCU01000004">
    <property type="protein sequence ID" value="MVA75134.1"/>
    <property type="molecule type" value="Genomic_DNA"/>
</dbReference>
<keyword evidence="6" id="KW-0503">Monooxygenase</keyword>